<comment type="caution">
    <text evidence="3">The sequence shown here is derived from an EMBL/GenBank/DDBJ whole genome shotgun (WGS) entry which is preliminary data.</text>
</comment>
<feature type="chain" id="PRO_5042150603" evidence="2">
    <location>
        <begin position="38"/>
        <end position="567"/>
    </location>
</feature>
<dbReference type="RefSeq" id="WP_309937476.1">
    <property type="nucleotide sequence ID" value="NZ_AP025305.1"/>
</dbReference>
<evidence type="ECO:0000313" key="4">
    <source>
        <dbReference type="Proteomes" id="UP001185092"/>
    </source>
</evidence>
<keyword evidence="2" id="KW-0732">Signal</keyword>
<evidence type="ECO:0000256" key="2">
    <source>
        <dbReference type="SAM" id="SignalP"/>
    </source>
</evidence>
<feature type="compositionally biased region" description="Basic and acidic residues" evidence="1">
    <location>
        <begin position="53"/>
        <end position="66"/>
    </location>
</feature>
<organism evidence="3 4">
    <name type="scientific">Aureibacter tunicatorum</name>
    <dbReference type="NCBI Taxonomy" id="866807"/>
    <lineage>
        <taxon>Bacteria</taxon>
        <taxon>Pseudomonadati</taxon>
        <taxon>Bacteroidota</taxon>
        <taxon>Cytophagia</taxon>
        <taxon>Cytophagales</taxon>
        <taxon>Persicobacteraceae</taxon>
        <taxon>Aureibacter</taxon>
    </lineage>
</organism>
<feature type="region of interest" description="Disordered" evidence="1">
    <location>
        <begin position="40"/>
        <end position="157"/>
    </location>
</feature>
<dbReference type="Proteomes" id="UP001185092">
    <property type="component" value="Unassembled WGS sequence"/>
</dbReference>
<sequence>MLNKGVLVSIGKRIWKLSGKVTLWAFLLCLASLSAIAQNPRQVDGGSKNGKVKVNDAKVRKSERKSSKSASKKKKTSKRNYFQGDGISPKGQKIQAESLKSYPNRDKYSPKKQRLLSTAQKESRAKKGDRRSTRSAMKKEPKAKFYASPNKMNKAGGKKIKSVNTYRADKNAQTAGMKKYKPKGAKHYTAQNNFKSARVKLLSARDSRRRDKKNINKPANYPEYKSQRISARQVNNAGMKRIKTANTFRNARLASGYSGNIKYVPASKRKYPNRDKYNPPRHFSKPYTSKDYFNMTRKMKSVGMYKTSNKVKSYKLASKKVDRAGLYLGSPRTSRDMERDFMANAMRMHKKYYKAYRLSPGMVKDNTVSRKLMVKGVSKKQKSANHKAFAKRMDRQGLYLGRPRTSMEMEIDLMRAAIRQHKIMYKGYSKQHSMNQMVRTENAMQKVGLYKRKNKASYYQNFSNTLANFKGSVKVPLVSKRKSMERNNDAKHAEFVDKYKRFKVVNKQAHYAAFARKMEKSGRTVKTSKVQLWVDKILNTMAPDKKKSKVVVPKRKYDSKEYKIWND</sequence>
<name>A0AAE3XL90_9BACT</name>
<feature type="signal peptide" evidence="2">
    <location>
        <begin position="1"/>
        <end position="37"/>
    </location>
</feature>
<gene>
    <name evidence="3" type="ORF">HNQ88_000981</name>
</gene>
<reference evidence="3" key="1">
    <citation type="submission" date="2023-07" db="EMBL/GenBank/DDBJ databases">
        <title>Genomic Encyclopedia of Type Strains, Phase IV (KMG-IV): sequencing the most valuable type-strain genomes for metagenomic binning, comparative biology and taxonomic classification.</title>
        <authorList>
            <person name="Goeker M."/>
        </authorList>
    </citation>
    <scope>NUCLEOTIDE SEQUENCE</scope>
    <source>
        <strain evidence="3">DSM 26174</strain>
    </source>
</reference>
<evidence type="ECO:0000256" key="1">
    <source>
        <dbReference type="SAM" id="MobiDB-lite"/>
    </source>
</evidence>
<evidence type="ECO:0000313" key="3">
    <source>
        <dbReference type="EMBL" id="MDR6238005.1"/>
    </source>
</evidence>
<protein>
    <submittedName>
        <fullName evidence="3">Uncharacterized protein</fullName>
    </submittedName>
</protein>
<accession>A0AAE3XL90</accession>
<dbReference type="AlphaFoldDB" id="A0AAE3XL90"/>
<dbReference type="EMBL" id="JAVDQD010000001">
    <property type="protein sequence ID" value="MDR6238005.1"/>
    <property type="molecule type" value="Genomic_DNA"/>
</dbReference>
<keyword evidence="4" id="KW-1185">Reference proteome</keyword>
<proteinExistence type="predicted"/>
<feature type="compositionally biased region" description="Basic and acidic residues" evidence="1">
    <location>
        <begin position="121"/>
        <end position="143"/>
    </location>
</feature>